<proteinExistence type="inferred from homology"/>
<keyword evidence="2" id="KW-0227">DNA damage</keyword>
<dbReference type="PANTHER" id="PTHR13235">
    <property type="entry name" value="SINGLE-STRAND SELECTIVE MONOFUNCTIONAL URACIL DNA GLYCOSYLASE"/>
    <property type="match status" value="1"/>
</dbReference>
<organism evidence="7 8">
    <name type="scientific">Haloferula chungangensis</name>
    <dbReference type="NCBI Taxonomy" id="1048331"/>
    <lineage>
        <taxon>Bacteria</taxon>
        <taxon>Pseudomonadati</taxon>
        <taxon>Verrucomicrobiota</taxon>
        <taxon>Verrucomicrobiia</taxon>
        <taxon>Verrucomicrobiales</taxon>
        <taxon>Verrucomicrobiaceae</taxon>
        <taxon>Haloferula</taxon>
    </lineage>
</organism>
<evidence type="ECO:0000256" key="3">
    <source>
        <dbReference type="ARBA" id="ARBA00022801"/>
    </source>
</evidence>
<evidence type="ECO:0000256" key="1">
    <source>
        <dbReference type="ARBA" id="ARBA00007889"/>
    </source>
</evidence>
<evidence type="ECO:0000259" key="6">
    <source>
        <dbReference type="SMART" id="SM00986"/>
    </source>
</evidence>
<evidence type="ECO:0000256" key="2">
    <source>
        <dbReference type="ARBA" id="ARBA00022763"/>
    </source>
</evidence>
<evidence type="ECO:0000256" key="5">
    <source>
        <dbReference type="ARBA" id="ARBA00023204"/>
    </source>
</evidence>
<evidence type="ECO:0000313" key="8">
    <source>
        <dbReference type="Proteomes" id="UP001596472"/>
    </source>
</evidence>
<gene>
    <name evidence="7" type="ORF">ACFQY0_17870</name>
</gene>
<dbReference type="Proteomes" id="UP001596472">
    <property type="component" value="Unassembled WGS sequence"/>
</dbReference>
<dbReference type="SMART" id="SM00986">
    <property type="entry name" value="UDG"/>
    <property type="match status" value="1"/>
</dbReference>
<evidence type="ECO:0000313" key="7">
    <source>
        <dbReference type="EMBL" id="MFC7339066.1"/>
    </source>
</evidence>
<reference evidence="8" key="1">
    <citation type="journal article" date="2019" name="Int. J. Syst. Evol. Microbiol.">
        <title>The Global Catalogue of Microorganisms (GCM) 10K type strain sequencing project: providing services to taxonomists for standard genome sequencing and annotation.</title>
        <authorList>
            <consortium name="The Broad Institute Genomics Platform"/>
            <consortium name="The Broad Institute Genome Sequencing Center for Infectious Disease"/>
            <person name="Wu L."/>
            <person name="Ma J."/>
        </authorList>
    </citation>
    <scope>NUCLEOTIDE SEQUENCE [LARGE SCALE GENOMIC DNA]</scope>
    <source>
        <strain evidence="8">CGMCC 4.1467</strain>
    </source>
</reference>
<comment type="similarity">
    <text evidence="1">Belongs to the uracil-DNA glycosylase (UDG) superfamily. SMUG1 family.</text>
</comment>
<evidence type="ECO:0000256" key="4">
    <source>
        <dbReference type="ARBA" id="ARBA00023125"/>
    </source>
</evidence>
<keyword evidence="8" id="KW-1185">Reference proteome</keyword>
<dbReference type="InterPro" id="IPR005122">
    <property type="entry name" value="Uracil-DNA_glycosylase-like"/>
</dbReference>
<protein>
    <submittedName>
        <fullName evidence="7">Uracil-DNA glycosylase family protein</fullName>
    </submittedName>
</protein>
<comment type="caution">
    <text evidence="7">The sequence shown here is derived from an EMBL/GenBank/DDBJ whole genome shotgun (WGS) entry which is preliminary data.</text>
</comment>
<feature type="domain" description="Uracil-DNA glycosylase-like" evidence="6">
    <location>
        <begin position="46"/>
        <end position="236"/>
    </location>
</feature>
<accession>A0ABW2LE62</accession>
<dbReference type="EMBL" id="JBHTBS010000012">
    <property type="protein sequence ID" value="MFC7339066.1"/>
    <property type="molecule type" value="Genomic_DNA"/>
</dbReference>
<dbReference type="Pfam" id="PF03167">
    <property type="entry name" value="UDG"/>
    <property type="match status" value="1"/>
</dbReference>
<dbReference type="SMART" id="SM00987">
    <property type="entry name" value="UreE_C"/>
    <property type="match status" value="1"/>
</dbReference>
<dbReference type="PANTHER" id="PTHR13235:SF2">
    <property type="entry name" value="SINGLE-STRAND SELECTIVE MONOFUNCTIONAL URACIL DNA GLYCOSYLASE"/>
    <property type="match status" value="1"/>
</dbReference>
<dbReference type="CDD" id="cd19374">
    <property type="entry name" value="UDG-F3_SMUG1-like"/>
    <property type="match status" value="1"/>
</dbReference>
<keyword evidence="3" id="KW-0378">Hydrolase</keyword>
<dbReference type="RefSeq" id="WP_379715363.1">
    <property type="nucleotide sequence ID" value="NZ_JBHTBS010000012.1"/>
</dbReference>
<dbReference type="InterPro" id="IPR036895">
    <property type="entry name" value="Uracil-DNA_glycosylase-like_sf"/>
</dbReference>
<dbReference type="SUPFAM" id="SSF52141">
    <property type="entry name" value="Uracil-DNA glycosylase-like"/>
    <property type="match status" value="1"/>
</dbReference>
<sequence length="241" mass="26737">MGVVSKALIEAARVQADRLRTLSFSKAAYVYLPTDYARIPHEKYLKRFGKARKRVLLLGMNPGPYGMAQTGVPFGEIPAVRDWMGISGKVAKPDPEHPKRPVDGFDCLRSEVSGRRLWGLFAEKFPRADDFFAEHFVANYCPLVWMSETGANITPDKLPKGEMAPVEAACEEHLDQVIRTLKPEFLIGVGAYAEQKLKEAVGRIGYEAKLGKILHPSPASPAANRGWAEAAEKQLKEMGVW</sequence>
<name>A0ABW2LE62_9BACT</name>
<dbReference type="InterPro" id="IPR039134">
    <property type="entry name" value="SMUG1"/>
</dbReference>
<dbReference type="Gene3D" id="3.40.470.10">
    <property type="entry name" value="Uracil-DNA glycosylase-like domain"/>
    <property type="match status" value="1"/>
</dbReference>
<keyword evidence="4" id="KW-0238">DNA-binding</keyword>
<keyword evidence="5" id="KW-0234">DNA repair</keyword>